<dbReference type="GeneID" id="30202268"/>
<dbReference type="PANTHER" id="PTHR15615">
    <property type="match status" value="1"/>
</dbReference>
<proteinExistence type="predicted"/>
<dbReference type="GO" id="GO:0000307">
    <property type="term" value="C:cyclin-dependent protein kinase holoenzyme complex"/>
    <property type="evidence" value="ECO:0007669"/>
    <property type="project" value="UniProtKB-ARBA"/>
</dbReference>
<dbReference type="RefSeq" id="XP_019037270.1">
    <property type="nucleotide sequence ID" value="XM_019185022.1"/>
</dbReference>
<evidence type="ECO:0000313" key="2">
    <source>
        <dbReference type="EMBL" id="ODQ58063.1"/>
    </source>
</evidence>
<keyword evidence="3" id="KW-1185">Reference proteome</keyword>
<dbReference type="GO" id="GO:0019901">
    <property type="term" value="F:protein kinase binding"/>
    <property type="evidence" value="ECO:0007669"/>
    <property type="project" value="InterPro"/>
</dbReference>
<dbReference type="InterPro" id="IPR013922">
    <property type="entry name" value="Cyclin_PHO80-like"/>
</dbReference>
<evidence type="ECO:0000313" key="3">
    <source>
        <dbReference type="Proteomes" id="UP000094112"/>
    </source>
</evidence>
<organism evidence="2 3">
    <name type="scientific">Wickerhamomyces anomalus (strain ATCC 58044 / CBS 1984 / NCYC 433 / NRRL Y-366-8)</name>
    <name type="common">Yeast</name>
    <name type="synonym">Hansenula anomala</name>
    <dbReference type="NCBI Taxonomy" id="683960"/>
    <lineage>
        <taxon>Eukaryota</taxon>
        <taxon>Fungi</taxon>
        <taxon>Dikarya</taxon>
        <taxon>Ascomycota</taxon>
        <taxon>Saccharomycotina</taxon>
        <taxon>Saccharomycetes</taxon>
        <taxon>Phaffomycetales</taxon>
        <taxon>Wickerhamomycetaceae</taxon>
        <taxon>Wickerhamomyces</taxon>
    </lineage>
</organism>
<sequence length="263" mass="29881">MDTFRDAPAEPPSATLMSPSQSKIADIDVDEFFQQDDFNLTEVDSMMALTILNYLIRLLVIRCQDECESPVDALSDLPSPPLGPEEIDDCPLSPRKTNSRSSDSQGETQFLENTPDVNESNKNPTSKLMQNKILAKRFSLKSNPPVTVEEYLERINQYCGLSTAVYLTTSLYLFKLVRRNEVLKLNDLNIHRILIAALRISCKTVEDMNHRQTFIAKIGGVNNKDLLSLEISFLFLLKFECQANETILTTFLRDMKILHQESK</sequence>
<dbReference type="OrthoDB" id="3980263at2759"/>
<dbReference type="EMBL" id="KV454212">
    <property type="protein sequence ID" value="ODQ58063.1"/>
    <property type="molecule type" value="Genomic_DNA"/>
</dbReference>
<dbReference type="Proteomes" id="UP000094112">
    <property type="component" value="Unassembled WGS sequence"/>
</dbReference>
<evidence type="ECO:0000256" key="1">
    <source>
        <dbReference type="SAM" id="MobiDB-lite"/>
    </source>
</evidence>
<gene>
    <name evidence="2" type="ORF">WICANDRAFT_80224</name>
</gene>
<protein>
    <recommendedName>
        <fullName evidence="4">Cyclin</fullName>
    </recommendedName>
</protein>
<dbReference type="InterPro" id="IPR036915">
    <property type="entry name" value="Cyclin-like_sf"/>
</dbReference>
<dbReference type="GO" id="GO:0005634">
    <property type="term" value="C:nucleus"/>
    <property type="evidence" value="ECO:0007669"/>
    <property type="project" value="TreeGrafter"/>
</dbReference>
<feature type="region of interest" description="Disordered" evidence="1">
    <location>
        <begin position="70"/>
        <end position="125"/>
    </location>
</feature>
<dbReference type="GO" id="GO:0016538">
    <property type="term" value="F:cyclin-dependent protein serine/threonine kinase regulator activity"/>
    <property type="evidence" value="ECO:0007669"/>
    <property type="project" value="TreeGrafter"/>
</dbReference>
<evidence type="ECO:0008006" key="4">
    <source>
        <dbReference type="Google" id="ProtNLM"/>
    </source>
</evidence>
<dbReference type="Pfam" id="PF08613">
    <property type="entry name" value="Cyclin"/>
    <property type="match status" value="1"/>
</dbReference>
<feature type="compositionally biased region" description="Polar residues" evidence="1">
    <location>
        <begin position="95"/>
        <end position="125"/>
    </location>
</feature>
<dbReference type="PANTHER" id="PTHR15615:SF32">
    <property type="entry name" value="PROTEIN KINASE COMPLEX COMPONENT, PUTATIVE (AFU_ORTHOLOGUE AFUA_2G07660)-RELATED"/>
    <property type="match status" value="1"/>
</dbReference>
<dbReference type="CDD" id="cd20558">
    <property type="entry name" value="CYCLIN_ScPCL7-like"/>
    <property type="match status" value="1"/>
</dbReference>
<name>A0A1E3NY87_WICAA</name>
<dbReference type="SUPFAM" id="SSF47954">
    <property type="entry name" value="Cyclin-like"/>
    <property type="match status" value="1"/>
</dbReference>
<accession>A0A1E3NY87</accession>
<reference evidence="2 3" key="1">
    <citation type="journal article" date="2016" name="Proc. Natl. Acad. Sci. U.S.A.">
        <title>Comparative genomics of biotechnologically important yeasts.</title>
        <authorList>
            <person name="Riley R."/>
            <person name="Haridas S."/>
            <person name="Wolfe K.H."/>
            <person name="Lopes M.R."/>
            <person name="Hittinger C.T."/>
            <person name="Goeker M."/>
            <person name="Salamov A.A."/>
            <person name="Wisecaver J.H."/>
            <person name="Long T.M."/>
            <person name="Calvey C.H."/>
            <person name="Aerts A.L."/>
            <person name="Barry K.W."/>
            <person name="Choi C."/>
            <person name="Clum A."/>
            <person name="Coughlan A.Y."/>
            <person name="Deshpande S."/>
            <person name="Douglass A.P."/>
            <person name="Hanson S.J."/>
            <person name="Klenk H.-P."/>
            <person name="LaButti K.M."/>
            <person name="Lapidus A."/>
            <person name="Lindquist E.A."/>
            <person name="Lipzen A.M."/>
            <person name="Meier-Kolthoff J.P."/>
            <person name="Ohm R.A."/>
            <person name="Otillar R.P."/>
            <person name="Pangilinan J.L."/>
            <person name="Peng Y."/>
            <person name="Rokas A."/>
            <person name="Rosa C.A."/>
            <person name="Scheuner C."/>
            <person name="Sibirny A.A."/>
            <person name="Slot J.C."/>
            <person name="Stielow J.B."/>
            <person name="Sun H."/>
            <person name="Kurtzman C.P."/>
            <person name="Blackwell M."/>
            <person name="Grigoriev I.V."/>
            <person name="Jeffries T.W."/>
        </authorList>
    </citation>
    <scope>NUCLEOTIDE SEQUENCE [LARGE SCALE GENOMIC DNA]</scope>
    <source>
        <strain evidence="3">ATCC 58044 / CBS 1984 / NCYC 433 / NRRL Y-366-8</strain>
    </source>
</reference>
<dbReference type="STRING" id="683960.A0A1E3NY87"/>
<dbReference type="AlphaFoldDB" id="A0A1E3NY87"/>
<dbReference type="Gene3D" id="1.10.472.10">
    <property type="entry name" value="Cyclin-like"/>
    <property type="match status" value="1"/>
</dbReference>